<keyword evidence="1" id="KW-0055">Arginine biosynthesis</keyword>
<comment type="pathway">
    <text evidence="1">Amino-acid biosynthesis; L-arginine biosynthesis; L-arginine from L-ornithine and carbamoyl phosphate: step 3/3.</text>
</comment>
<sequence length="485" mass="55417">MFRKERLREMDKEALNFTSSIEHDSNIFYYDILVDVAHVLCLHKGCYLTTREAVEIINALAKVLKEGYSREFEDIHEAIEAKVTEITKEGKRMHTGRSRNDEIATCLRLFARDNLLRIAQKILEVQSTILDLAEKNDAIMPGFTHLQFAQPTRLSHHLLTYYDLFEKDFERVIEAFKRSNLCPLGASAFASTSYNLDRGFVAKLLGFDGILEHSEFAVSTRDFLIEAIFSCAMLMTNVSRIAEELIVFSTLGFVDIPEEFASTSSIMPQKKNPDVAELLRAKAGKMIGSLTSAMSIYKGLPFSYNRDFQEMNAILYETLKATQASLRVLNGMLKGLKFNKEAFEAKASEGFSIATEIADMLVKDFRIPFRDAHKIVARLVSQRLNVTAENVEKIAREFGYEIKVNEAKLLDTIDVKKAVERRKITGGTAKEEVERMIKVRKEKILKQRRKLLRVKKRIEARLGLLEREVEKIGGAFRVDWEESQD</sequence>
<keyword evidence="3" id="KW-0175">Coiled coil</keyword>
<dbReference type="Pfam" id="PF00206">
    <property type="entry name" value="Lyase_1"/>
    <property type="match status" value="1"/>
</dbReference>
<proteinExistence type="inferred from homology"/>
<evidence type="ECO:0000256" key="1">
    <source>
        <dbReference type="HAMAP-Rule" id="MF_00006"/>
    </source>
</evidence>
<reference evidence="6" key="1">
    <citation type="journal article" date="2020" name="mSystems">
        <title>Genome- and Community-Level Interaction Insights into Carbon Utilization and Element Cycling Functions of Hydrothermarchaeota in Hydrothermal Sediment.</title>
        <authorList>
            <person name="Zhou Z."/>
            <person name="Liu Y."/>
            <person name="Xu W."/>
            <person name="Pan J."/>
            <person name="Luo Z.H."/>
            <person name="Li M."/>
        </authorList>
    </citation>
    <scope>NUCLEOTIDE SEQUENCE [LARGE SCALE GENOMIC DNA]</scope>
    <source>
        <strain evidence="6">SpSt-587</strain>
    </source>
</reference>
<organism evidence="6">
    <name type="scientific">Archaeoglobus fulgidus</name>
    <dbReference type="NCBI Taxonomy" id="2234"/>
    <lineage>
        <taxon>Archaea</taxon>
        <taxon>Methanobacteriati</taxon>
        <taxon>Methanobacteriota</taxon>
        <taxon>Archaeoglobi</taxon>
        <taxon>Archaeoglobales</taxon>
        <taxon>Archaeoglobaceae</taxon>
        <taxon>Archaeoglobus</taxon>
    </lineage>
</organism>
<dbReference type="InterPro" id="IPR009049">
    <property type="entry name" value="Argininosuccinate_lyase"/>
</dbReference>
<dbReference type="AlphaFoldDB" id="A0A7J3M1S6"/>
<dbReference type="PANTHER" id="PTHR43814">
    <property type="entry name" value="ARGININOSUCCINATE LYASE"/>
    <property type="match status" value="1"/>
</dbReference>
<evidence type="ECO:0000259" key="5">
    <source>
        <dbReference type="Pfam" id="PF14698"/>
    </source>
</evidence>
<dbReference type="Gene3D" id="1.10.40.30">
    <property type="entry name" value="Fumarase/aspartase (C-terminal domain)"/>
    <property type="match status" value="1"/>
</dbReference>
<dbReference type="InterPro" id="IPR000362">
    <property type="entry name" value="Fumarate_lyase_fam"/>
</dbReference>
<evidence type="ECO:0000256" key="2">
    <source>
        <dbReference type="NCBIfam" id="TIGR00838"/>
    </source>
</evidence>
<dbReference type="InterPro" id="IPR024083">
    <property type="entry name" value="Fumarase/histidase_N"/>
</dbReference>
<dbReference type="UniPathway" id="UPA00068">
    <property type="reaction ID" value="UER00114"/>
</dbReference>
<dbReference type="CDD" id="cd01359">
    <property type="entry name" value="Argininosuccinate_lyase"/>
    <property type="match status" value="1"/>
</dbReference>
<feature type="coiled-coil region" evidence="3">
    <location>
        <begin position="441"/>
        <end position="468"/>
    </location>
</feature>
<dbReference type="HAMAP" id="MF_00006">
    <property type="entry name" value="Arg_succ_lyase"/>
    <property type="match status" value="1"/>
</dbReference>
<evidence type="ECO:0000259" key="4">
    <source>
        <dbReference type="Pfam" id="PF00206"/>
    </source>
</evidence>
<dbReference type="GO" id="GO:0005829">
    <property type="term" value="C:cytosol"/>
    <property type="evidence" value="ECO:0007669"/>
    <property type="project" value="TreeGrafter"/>
</dbReference>
<dbReference type="GO" id="GO:0042450">
    <property type="term" value="P:L-arginine biosynthetic process via ornithine"/>
    <property type="evidence" value="ECO:0007669"/>
    <property type="project" value="UniProtKB-UniRule"/>
</dbReference>
<keyword evidence="1" id="KW-0963">Cytoplasm</keyword>
<dbReference type="EC" id="4.3.2.1" evidence="1 2"/>
<evidence type="ECO:0000256" key="3">
    <source>
        <dbReference type="SAM" id="Coils"/>
    </source>
</evidence>
<dbReference type="PANTHER" id="PTHR43814:SF1">
    <property type="entry name" value="ARGININOSUCCINATE LYASE"/>
    <property type="match status" value="1"/>
</dbReference>
<dbReference type="FunFam" id="1.20.200.10:FF:000015">
    <property type="entry name" value="argininosuccinate lyase isoform X2"/>
    <property type="match status" value="1"/>
</dbReference>
<dbReference type="GO" id="GO:0004056">
    <property type="term" value="F:argininosuccinate lyase activity"/>
    <property type="evidence" value="ECO:0007669"/>
    <property type="project" value="UniProtKB-UniRule"/>
</dbReference>
<evidence type="ECO:0000313" key="6">
    <source>
        <dbReference type="EMBL" id="HGT82204.1"/>
    </source>
</evidence>
<dbReference type="InterPro" id="IPR008948">
    <property type="entry name" value="L-Aspartase-like"/>
</dbReference>
<dbReference type="NCBIfam" id="TIGR00838">
    <property type="entry name" value="argH"/>
    <property type="match status" value="1"/>
</dbReference>
<comment type="caution">
    <text evidence="6">The sequence shown here is derived from an EMBL/GenBank/DDBJ whole genome shotgun (WGS) entry which is preliminary data.</text>
</comment>
<accession>A0A7J3M1S6</accession>
<dbReference type="Gene3D" id="1.20.200.10">
    <property type="entry name" value="Fumarase/aspartase (Central domain)"/>
    <property type="match status" value="1"/>
</dbReference>
<dbReference type="EMBL" id="DSYZ01000013">
    <property type="protein sequence ID" value="HGT82204.1"/>
    <property type="molecule type" value="Genomic_DNA"/>
</dbReference>
<dbReference type="SUPFAM" id="SSF48557">
    <property type="entry name" value="L-aspartase-like"/>
    <property type="match status" value="1"/>
</dbReference>
<feature type="domain" description="Argininosuccinate lyase C-terminal" evidence="5">
    <location>
        <begin position="351"/>
        <end position="419"/>
    </location>
</feature>
<gene>
    <name evidence="1 6" type="primary">argH</name>
    <name evidence="6" type="ORF">ENT52_00500</name>
</gene>
<dbReference type="InterPro" id="IPR022761">
    <property type="entry name" value="Fumarate_lyase_N"/>
</dbReference>
<dbReference type="Pfam" id="PF14698">
    <property type="entry name" value="ASL_C2"/>
    <property type="match status" value="1"/>
</dbReference>
<comment type="similarity">
    <text evidence="1">Belongs to the lyase 1 family. Argininosuccinate lyase subfamily.</text>
</comment>
<comment type="subcellular location">
    <subcellularLocation>
        <location evidence="1">Cytoplasm</location>
    </subcellularLocation>
</comment>
<keyword evidence="1 6" id="KW-0456">Lyase</keyword>
<dbReference type="Gene3D" id="1.10.275.10">
    <property type="entry name" value="Fumarase/aspartase (N-terminal domain)"/>
    <property type="match status" value="1"/>
</dbReference>
<dbReference type="PRINTS" id="PR00145">
    <property type="entry name" value="ARGSUCLYASE"/>
</dbReference>
<feature type="domain" description="Fumarate lyase N-terminal" evidence="4">
    <location>
        <begin position="47"/>
        <end position="288"/>
    </location>
</feature>
<keyword evidence="1" id="KW-0028">Amino-acid biosynthesis</keyword>
<dbReference type="PRINTS" id="PR00149">
    <property type="entry name" value="FUMRATELYASE"/>
</dbReference>
<protein>
    <recommendedName>
        <fullName evidence="1 2">Argininosuccinate lyase</fullName>
        <shortName evidence="1">ASAL</shortName>
        <ecNumber evidence="1 2">4.3.2.1</ecNumber>
    </recommendedName>
    <alternativeName>
        <fullName evidence="1">Arginosuccinase</fullName>
    </alternativeName>
</protein>
<dbReference type="InterPro" id="IPR029419">
    <property type="entry name" value="Arg_succ_lyase_C"/>
</dbReference>
<name>A0A7J3M1S6_ARCFL</name>
<comment type="catalytic activity">
    <reaction evidence="1">
        <text>2-(N(omega)-L-arginino)succinate = fumarate + L-arginine</text>
        <dbReference type="Rhea" id="RHEA:24020"/>
        <dbReference type="ChEBI" id="CHEBI:29806"/>
        <dbReference type="ChEBI" id="CHEBI:32682"/>
        <dbReference type="ChEBI" id="CHEBI:57472"/>
        <dbReference type="EC" id="4.3.2.1"/>
    </reaction>
</comment>